<proteinExistence type="predicted"/>
<dbReference type="GO" id="GO:0016020">
    <property type="term" value="C:membrane"/>
    <property type="evidence" value="ECO:0007669"/>
    <property type="project" value="UniProtKB-SubCell"/>
</dbReference>
<dbReference type="PANTHER" id="PTHR14097">
    <property type="entry name" value="OXIDOREDUCTASE HTATIP2"/>
    <property type="match status" value="1"/>
</dbReference>
<dbReference type="Proteomes" id="UP000199153">
    <property type="component" value="Unassembled WGS sequence"/>
</dbReference>
<evidence type="ECO:0000313" key="5">
    <source>
        <dbReference type="Proteomes" id="UP000199153"/>
    </source>
</evidence>
<keyword evidence="5" id="KW-1185">Reference proteome</keyword>
<gene>
    <name evidence="4" type="ORF">SAMN05660413_02103</name>
</gene>
<evidence type="ECO:0000256" key="1">
    <source>
        <dbReference type="ARBA" id="ARBA00004370"/>
    </source>
</evidence>
<feature type="domain" description="NAD-dependent epimerase/dehydratase" evidence="3">
    <location>
        <begin position="6"/>
        <end position="113"/>
    </location>
</feature>
<dbReference type="EMBL" id="FOVL01000012">
    <property type="protein sequence ID" value="SFN67531.1"/>
    <property type="molecule type" value="Genomic_DNA"/>
</dbReference>
<comment type="subcellular location">
    <subcellularLocation>
        <location evidence="1">Membrane</location>
    </subcellularLocation>
</comment>
<dbReference type="Pfam" id="PF01370">
    <property type="entry name" value="Epimerase"/>
    <property type="match status" value="1"/>
</dbReference>
<dbReference type="PANTHER" id="PTHR14097:SF7">
    <property type="entry name" value="OXIDOREDUCTASE HTATIP2"/>
    <property type="match status" value="1"/>
</dbReference>
<evidence type="ECO:0000313" key="4">
    <source>
        <dbReference type="EMBL" id="SFN67531.1"/>
    </source>
</evidence>
<dbReference type="Gene3D" id="3.40.50.720">
    <property type="entry name" value="NAD(P)-binding Rossmann-like Domain"/>
    <property type="match status" value="1"/>
</dbReference>
<dbReference type="AlphaFoldDB" id="A0A1I5AYU7"/>
<dbReference type="RefSeq" id="WP_093409272.1">
    <property type="nucleotide sequence ID" value="NZ_FOVL01000012.1"/>
</dbReference>
<dbReference type="InterPro" id="IPR036291">
    <property type="entry name" value="NAD(P)-bd_dom_sf"/>
</dbReference>
<organism evidence="4 5">
    <name type="scientific">Salegentibacter flavus</name>
    <dbReference type="NCBI Taxonomy" id="287099"/>
    <lineage>
        <taxon>Bacteria</taxon>
        <taxon>Pseudomonadati</taxon>
        <taxon>Bacteroidota</taxon>
        <taxon>Flavobacteriia</taxon>
        <taxon>Flavobacteriales</taxon>
        <taxon>Flavobacteriaceae</taxon>
        <taxon>Salegentibacter</taxon>
    </lineage>
</organism>
<reference evidence="4 5" key="1">
    <citation type="submission" date="2016-10" db="EMBL/GenBank/DDBJ databases">
        <authorList>
            <person name="de Groot N.N."/>
        </authorList>
    </citation>
    <scope>NUCLEOTIDE SEQUENCE [LARGE SCALE GENOMIC DNA]</scope>
    <source>
        <strain evidence="4 5">DSM 17794</strain>
    </source>
</reference>
<dbReference type="STRING" id="287099.SAMN05660413_02103"/>
<name>A0A1I5AYU7_9FLAO</name>
<dbReference type="OrthoDB" id="9798632at2"/>
<sequence length="221" mass="25113">MSKTAIILGATGLTGSFLLKRLIPDKRYDKIILFSRSATPIKSSKIEEHLIDMFELGRHRDKFKADVVFCCVGTTQNKTPNKEIYRKVDYGIPVTAAKLCVENKIENFLVISALGADSKSRFFYNRTKGEMENAVLQNDIRSAYIFQPSLIGGERKEKRPLEFISKQLMKAANFVMFGPLKKYQSIHPDTIAKAMQKVAEDGYEEIRIESDEIKKIVHDDA</sequence>
<accession>A0A1I5AYU7</accession>
<dbReference type="SUPFAM" id="SSF51735">
    <property type="entry name" value="NAD(P)-binding Rossmann-fold domains"/>
    <property type="match status" value="1"/>
</dbReference>
<evidence type="ECO:0000259" key="3">
    <source>
        <dbReference type="Pfam" id="PF01370"/>
    </source>
</evidence>
<protein>
    <submittedName>
        <fullName evidence="4">Uncharacterized conserved protein YbjT, contains NAD(P)-binding and DUF2867 domains</fullName>
    </submittedName>
</protein>
<keyword evidence="2" id="KW-0472">Membrane</keyword>
<evidence type="ECO:0000256" key="2">
    <source>
        <dbReference type="ARBA" id="ARBA00023136"/>
    </source>
</evidence>
<dbReference type="InterPro" id="IPR001509">
    <property type="entry name" value="Epimerase_deHydtase"/>
</dbReference>